<evidence type="ECO:0000313" key="2">
    <source>
        <dbReference type="EMBL" id="PFH56893.1"/>
    </source>
</evidence>
<feature type="transmembrane region" description="Helical" evidence="1">
    <location>
        <begin position="59"/>
        <end position="79"/>
    </location>
</feature>
<dbReference type="AlphaFoldDB" id="A0A2A9P7N1"/>
<accession>A0A2A9P7N1</accession>
<dbReference type="InterPro" id="IPR018815">
    <property type="entry name" value="Incr_loss_mito_DNA_1"/>
</dbReference>
<proteinExistence type="predicted"/>
<reference evidence="2 3" key="1">
    <citation type="journal article" date="2015" name="BMC Genomics">
        <title>Gene expression during zombie ant biting behavior reflects the complexity underlying fungal parasitic behavioral manipulation.</title>
        <authorList>
            <person name="de Bekker C."/>
            <person name="Ohm R.A."/>
            <person name="Loreto R.G."/>
            <person name="Sebastian A."/>
            <person name="Albert I."/>
            <person name="Merrow M."/>
            <person name="Brachmann A."/>
            <person name="Hughes D.P."/>
        </authorList>
    </citation>
    <scope>NUCLEOTIDE SEQUENCE [LARGE SCALE GENOMIC DNA]</scope>
    <source>
        <strain evidence="2 3">SC16a</strain>
    </source>
</reference>
<dbReference type="EMBL" id="LAZP02000491">
    <property type="protein sequence ID" value="PFH56893.1"/>
    <property type="molecule type" value="Genomic_DNA"/>
</dbReference>
<name>A0A2A9P7N1_OPHUN</name>
<evidence type="ECO:0008006" key="4">
    <source>
        <dbReference type="Google" id="ProtNLM"/>
    </source>
</evidence>
<dbReference type="OrthoDB" id="5299849at2759"/>
<comment type="caution">
    <text evidence="2">The sequence shown here is derived from an EMBL/GenBank/DDBJ whole genome shotgun (WGS) entry which is preliminary data.</text>
</comment>
<keyword evidence="1" id="KW-0472">Membrane</keyword>
<keyword evidence="1" id="KW-1133">Transmembrane helix</keyword>
<feature type="transmembrane region" description="Helical" evidence="1">
    <location>
        <begin position="149"/>
        <end position="168"/>
    </location>
</feature>
<protein>
    <recommendedName>
        <fullName evidence="4">Increased loss of mitochondrial DNA protein 1</fullName>
    </recommendedName>
</protein>
<dbReference type="Proteomes" id="UP000037136">
    <property type="component" value="Unassembled WGS sequence"/>
</dbReference>
<dbReference type="Pfam" id="PF10311">
    <property type="entry name" value="Ilm1"/>
    <property type="match status" value="1"/>
</dbReference>
<dbReference type="PANTHER" id="PTHR28029:SF1">
    <property type="entry name" value="PROTEIN ILM1"/>
    <property type="match status" value="1"/>
</dbReference>
<keyword evidence="3" id="KW-1185">Reference proteome</keyword>
<evidence type="ECO:0000256" key="1">
    <source>
        <dbReference type="SAM" id="Phobius"/>
    </source>
</evidence>
<dbReference type="PANTHER" id="PTHR28029">
    <property type="entry name" value="PROTEIN ILM1"/>
    <property type="match status" value="1"/>
</dbReference>
<organism evidence="2 3">
    <name type="scientific">Ophiocordyceps unilateralis</name>
    <name type="common">Zombie-ant fungus</name>
    <name type="synonym">Torrubia unilateralis</name>
    <dbReference type="NCBI Taxonomy" id="268505"/>
    <lineage>
        <taxon>Eukaryota</taxon>
        <taxon>Fungi</taxon>
        <taxon>Dikarya</taxon>
        <taxon>Ascomycota</taxon>
        <taxon>Pezizomycotina</taxon>
        <taxon>Sordariomycetes</taxon>
        <taxon>Hypocreomycetidae</taxon>
        <taxon>Hypocreales</taxon>
        <taxon>Ophiocordycipitaceae</taxon>
        <taxon>Ophiocordyceps</taxon>
    </lineage>
</organism>
<evidence type="ECO:0000313" key="3">
    <source>
        <dbReference type="Proteomes" id="UP000037136"/>
    </source>
</evidence>
<feature type="transmembrane region" description="Helical" evidence="1">
    <location>
        <begin position="9"/>
        <end position="26"/>
    </location>
</feature>
<keyword evidence="1" id="KW-0812">Transmembrane</keyword>
<sequence>MPLIGSKTIITSVSLFHVTIAFFFLTDPHTIHDQILVYVLGESMGMPVARGFDAQSQPLAFLAAVLAMFGLCDLFALSMPEELSSLYYWGVQAPLRSLFSMLLVFYSYFFGPSSPVYGASAPRSTSRPSANSTSYRSSTWGGDGLKNRVFFTFIFLEMITWFWIWVTLREERQGVVERMRKQHSRPNKQG</sequence>
<feature type="transmembrane region" description="Helical" evidence="1">
    <location>
        <begin position="86"/>
        <end position="109"/>
    </location>
</feature>
<gene>
    <name evidence="2" type="ORF">XA68_15820</name>
</gene>
<reference evidence="2 3" key="2">
    <citation type="journal article" date="2017" name="Sci. Rep.">
        <title>Ant-infecting Ophiocordyceps genomes reveal a high diversity of potential behavioral manipulation genes and a possible major role for enterotoxins.</title>
        <authorList>
            <person name="de Bekker C."/>
            <person name="Ohm R.A."/>
            <person name="Evans H.C."/>
            <person name="Brachmann A."/>
            <person name="Hughes D.P."/>
        </authorList>
    </citation>
    <scope>NUCLEOTIDE SEQUENCE [LARGE SCALE GENOMIC DNA]</scope>
    <source>
        <strain evidence="2 3">SC16a</strain>
    </source>
</reference>